<reference evidence="4" key="1">
    <citation type="submission" date="2022-11" db="UniProtKB">
        <authorList>
            <consortium name="WormBaseParasite"/>
        </authorList>
    </citation>
    <scope>IDENTIFICATION</scope>
</reference>
<organism evidence="3 4">
    <name type="scientific">Ditylenchus dipsaci</name>
    <dbReference type="NCBI Taxonomy" id="166011"/>
    <lineage>
        <taxon>Eukaryota</taxon>
        <taxon>Metazoa</taxon>
        <taxon>Ecdysozoa</taxon>
        <taxon>Nematoda</taxon>
        <taxon>Chromadorea</taxon>
        <taxon>Rhabditida</taxon>
        <taxon>Tylenchina</taxon>
        <taxon>Tylenchomorpha</taxon>
        <taxon>Sphaerularioidea</taxon>
        <taxon>Anguinidae</taxon>
        <taxon>Anguininae</taxon>
        <taxon>Ditylenchus</taxon>
    </lineage>
</organism>
<dbReference type="Proteomes" id="UP000887574">
    <property type="component" value="Unplaced"/>
</dbReference>
<dbReference type="InterPro" id="IPR002492">
    <property type="entry name" value="Transposase_Tc1-like"/>
</dbReference>
<dbReference type="Gene3D" id="1.10.10.10">
    <property type="entry name" value="Winged helix-like DNA-binding domain superfamily/Winged helix DNA-binding domain"/>
    <property type="match status" value="1"/>
</dbReference>
<dbReference type="GO" id="GO:0005634">
    <property type="term" value="C:nucleus"/>
    <property type="evidence" value="ECO:0007669"/>
    <property type="project" value="UniProtKB-SubCell"/>
</dbReference>
<proteinExistence type="predicted"/>
<name>A0A915CX24_9BILA</name>
<dbReference type="GO" id="GO:0006313">
    <property type="term" value="P:DNA transposition"/>
    <property type="evidence" value="ECO:0007669"/>
    <property type="project" value="InterPro"/>
</dbReference>
<dbReference type="GO" id="GO:0003677">
    <property type="term" value="F:DNA binding"/>
    <property type="evidence" value="ECO:0007669"/>
    <property type="project" value="InterPro"/>
</dbReference>
<dbReference type="AlphaFoldDB" id="A0A915CX24"/>
<evidence type="ECO:0000313" key="3">
    <source>
        <dbReference type="Proteomes" id="UP000887574"/>
    </source>
</evidence>
<evidence type="ECO:0000256" key="1">
    <source>
        <dbReference type="ARBA" id="ARBA00004123"/>
    </source>
</evidence>
<sequence>MKEKELVTDIKEAIIRAKQGGSTDHAVSALLKVDRGTVSRVFKRFRELKSVANIPRSGRPRESNESNDLTSVEIVKDDPKKTATDVTKYANERLKLGITTRTARHILKRANLPAAKLSKKPWISKKNVKPRLKFARAYLDCTSSCSQWGYLLATDAELDHLTADYLGSMDNRPFVTTTPSMYQILAKTMEIFGVGSTAGLWSNQDIRRIHVPLNSNCT</sequence>
<dbReference type="InterPro" id="IPR036388">
    <property type="entry name" value="WH-like_DNA-bd_sf"/>
</dbReference>
<dbReference type="InterPro" id="IPR009057">
    <property type="entry name" value="Homeodomain-like_sf"/>
</dbReference>
<protein>
    <submittedName>
        <fullName evidence="4">Transposase Tc1-like domain-containing protein</fullName>
    </submittedName>
</protein>
<dbReference type="SUPFAM" id="SSF46689">
    <property type="entry name" value="Homeodomain-like"/>
    <property type="match status" value="1"/>
</dbReference>
<evidence type="ECO:0000313" key="4">
    <source>
        <dbReference type="WBParaSite" id="jg13581"/>
    </source>
</evidence>
<evidence type="ECO:0000259" key="2">
    <source>
        <dbReference type="Pfam" id="PF01498"/>
    </source>
</evidence>
<dbReference type="WBParaSite" id="jg13581">
    <property type="protein sequence ID" value="jg13581"/>
    <property type="gene ID" value="jg13581"/>
</dbReference>
<keyword evidence="3" id="KW-1185">Reference proteome</keyword>
<dbReference type="Pfam" id="PF01498">
    <property type="entry name" value="HTH_Tnp_Tc3_2"/>
    <property type="match status" value="1"/>
</dbReference>
<dbReference type="GO" id="GO:0015074">
    <property type="term" value="P:DNA integration"/>
    <property type="evidence" value="ECO:0007669"/>
    <property type="project" value="InterPro"/>
</dbReference>
<feature type="domain" description="Transposase Tc1-like" evidence="2">
    <location>
        <begin position="72"/>
        <end position="140"/>
    </location>
</feature>
<accession>A0A915CX24</accession>
<comment type="subcellular location">
    <subcellularLocation>
        <location evidence="1">Nucleus</location>
    </subcellularLocation>
</comment>